<name>A0A8S0W8N3_CYCAE</name>
<feature type="region of interest" description="Disordered" evidence="1">
    <location>
        <begin position="636"/>
        <end position="765"/>
    </location>
</feature>
<feature type="compositionally biased region" description="Polar residues" evidence="1">
    <location>
        <begin position="464"/>
        <end position="479"/>
    </location>
</feature>
<feature type="compositionally biased region" description="Basic residues" evidence="1">
    <location>
        <begin position="228"/>
        <end position="238"/>
    </location>
</feature>
<feature type="region of interest" description="Disordered" evidence="1">
    <location>
        <begin position="132"/>
        <end position="155"/>
    </location>
</feature>
<feature type="compositionally biased region" description="Polar residues" evidence="1">
    <location>
        <begin position="1366"/>
        <end position="1411"/>
    </location>
</feature>
<accession>A0A8S0W8N3</accession>
<proteinExistence type="predicted"/>
<feature type="region of interest" description="Disordered" evidence="1">
    <location>
        <begin position="464"/>
        <end position="610"/>
    </location>
</feature>
<keyword evidence="3" id="KW-1185">Reference proteome</keyword>
<feature type="region of interest" description="Disordered" evidence="1">
    <location>
        <begin position="1285"/>
        <end position="1313"/>
    </location>
</feature>
<dbReference type="OrthoDB" id="10565686at2759"/>
<evidence type="ECO:0000313" key="3">
    <source>
        <dbReference type="Proteomes" id="UP000467700"/>
    </source>
</evidence>
<feature type="region of interest" description="Disordered" evidence="1">
    <location>
        <begin position="1185"/>
        <end position="1206"/>
    </location>
</feature>
<feature type="compositionally biased region" description="Acidic residues" evidence="1">
    <location>
        <begin position="511"/>
        <end position="520"/>
    </location>
</feature>
<feature type="region of interest" description="Disordered" evidence="1">
    <location>
        <begin position="1763"/>
        <end position="1895"/>
    </location>
</feature>
<sequence>MTLRASNCAVVQHKLKGAPHALLLCFPLVLAGSRLYSVKSGNLTPRHSSVYPDKGVINFELLHKGTDRPYNSKHPQWYFTHNCTAHSTPLSSLPPRQESGTPRCCYMPLATALTQKSLKLVFSSFVKMTCSPPLRPSSSQNTPRQPARPSTHNPVPYSILFGTSLASSVEHQVEIPSMAETAQRLGLASNTAPRDVEPSSVLSSPHTFNSPIALPRDMTDDDSPITRRPARNSRRRATKPAAVSPTNDESDMDLTTATRNSLQTFRSENSLREKNATSSPDASGSGRRADIDIEINDTIRRAQEALAMVDQALVLTVENPLPPHLPVSPHLADTIFPSNPVQVLPSSISASVDILMDEGSAQPPTPARKPVRPKTSQLRPILSTSQNHLSHFRERPSMPDDMDITVTTPQKPQSVGLSKTIHRHMNGLITINKQKQKQKEESSGSDSDDVAALVACFSKTKIHNVNASTPRPSEPTSLRNGRATGRGDAPALKGGDAPSSSVRHVLNASEGTDDINEMDVDPSSMNPVHKPSAANQRTVARAPAKPAPRPGGVQRTSEIADKTSEMDTDSSTPLSPGERKISPLPLRARNQRALPPTSAAIGTVDQAPDRERSVSPIMTIIPPVPVPRIIITDDAAPLVASPESSPPPSPGPSRRERKVRPLPQRFWQSTQGTITKPTFNFTLSVPRASKEAPKTATAAPAVPASSEPSRLPSGGFTFQLPGSGDAPALRGGDAPATRDVGKTLLGGTDENGTTDAVSREAGEIAVDRKVKPLPPKMRRPAGTPNIPLLTYVPTHGQTIFVSPQLNTWQGDLEDDMTRGMKRQDQEDAAAKATTLGRCFETNNQTSMTNGTGSSHPVYNTDSARFLLLYGEMMAGASAADLAASGALLALGGDPPESSPSSQTSADQTNDESEFSKRTDIEMDFSNMTDEEINATLSSWGFNPASDQSFTLEEMNTTCEATFELNMLASAPIAPDYNMTIAQGQMFATGLTDQDINANNYHPGNCPTQITIQQNYESQLNYALGYNNIGVASEGQVVHQSVCPPEGRQDNSLAASSSTAIPTREVDVHDHEQVDWSDSEIVPATSRLLIPKAPDNLGIGSQERYNETPQEAQPFQYEEVEATNGDEDMEEVDIDAALAERETGQQVPVQGFSASAADSPFEEPLIAPECSETSSAMITPAVQHQAQQGSSVPSVDLVAESSPRPNEEVGVACRSTSVGPATSPFVVHDASHVPLPELPLIKDDKKLADDASVDPAPSFCDSDQKRERISIEAISAAPEVAGISESLSPTTNIESSNTTQPVVPFEPNQSSPKSQEYVACDVVLTRVAEGHPVDAVVQPPTPESPLQHLEKGKQRDTSDAQVVVPDPTTNLPTGSTIEESPLSSTSQSNEPAASSGLDSQQEVVVQPPTSIEGQHPNPTEAPTKAARPEDAPIATFSTIEQESNVDVFSVPAGGNNVTLGELDELESQPCSPPVPIPVVNQRSPAVPRPASTASANGLCDKQAGASVPSQDTLLNNAPVQVQPPPSVIPRDQDVAMDLDDANKEGEKVREGSCEDSEMIEELPVGVAMDLDDAQAYALYVPYLMLLRAPPAQRTPYEDADANDVDMPDDLPDPTVICSAALHHWSSAATDCDFEMTDGCPQPFQPQQVAPAPSVSLPNAAPVIASTPFEPTNAVPLVNTLPPVDLQPSIDVLSPVSGPPFDNRFVDVDSDMDYVGPPQQPVTLWFDLYREAFGCVPAAVHYQPQVPPSSEQPPSAPASITNVDQCEVSEQVELPSKPEDQEMPQTTQPPPPTTCTDGNGLRVPTPAAPTLPSTPAPTAAPAPISIPTLPPTPEPAPTPAFASTPAQEEPLVTAIPEPSTPAPSSESMSTLRTPASHPYRNSRRASTLRITSPRSSYYPMDWQPRPFVQRTPEQIRLATSAFPLPQTPAPEVEPPHPPAQKPARKRRSSKSKKSRKEEECPPTMPSMVEHCRGENVVSLGVEEGIRQMTSSSSSLRVFIERVATDVKKAAVDAVNYTALGAVDSLKQDGLTLALTIAKEKFMA</sequence>
<feature type="compositionally biased region" description="Basic and acidic residues" evidence="1">
    <location>
        <begin position="1347"/>
        <end position="1357"/>
    </location>
</feature>
<feature type="compositionally biased region" description="Pro residues" evidence="1">
    <location>
        <begin position="1923"/>
        <end position="1938"/>
    </location>
</feature>
<feature type="compositionally biased region" description="Polar residues" evidence="1">
    <location>
        <begin position="666"/>
        <end position="683"/>
    </location>
</feature>
<evidence type="ECO:0000256" key="1">
    <source>
        <dbReference type="SAM" id="MobiDB-lite"/>
    </source>
</evidence>
<comment type="caution">
    <text evidence="2">The sequence shown here is derived from an EMBL/GenBank/DDBJ whole genome shotgun (WGS) entry which is preliminary data.</text>
</comment>
<feature type="compositionally biased region" description="Basic residues" evidence="1">
    <location>
        <begin position="1940"/>
        <end position="1952"/>
    </location>
</feature>
<feature type="compositionally biased region" description="Polar residues" evidence="1">
    <location>
        <begin position="1882"/>
        <end position="1893"/>
    </location>
</feature>
<feature type="compositionally biased region" description="Polar residues" evidence="1">
    <location>
        <begin position="136"/>
        <end position="153"/>
    </location>
</feature>
<protein>
    <submittedName>
        <fullName evidence="2">Uncharacterized protein</fullName>
    </submittedName>
</protein>
<gene>
    <name evidence="2" type="ORF">AAE3_LOCUS9311</name>
</gene>
<dbReference type="EMBL" id="CACVBS010000057">
    <property type="protein sequence ID" value="CAA7266938.1"/>
    <property type="molecule type" value="Genomic_DNA"/>
</dbReference>
<feature type="compositionally biased region" description="Polar residues" evidence="1">
    <location>
        <begin position="898"/>
        <end position="907"/>
    </location>
</feature>
<feature type="compositionally biased region" description="Pro residues" evidence="1">
    <location>
        <begin position="1826"/>
        <end position="1836"/>
    </location>
</feature>
<feature type="compositionally biased region" description="Pro residues" evidence="1">
    <location>
        <begin position="1804"/>
        <end position="1818"/>
    </location>
</feature>
<evidence type="ECO:0000313" key="2">
    <source>
        <dbReference type="EMBL" id="CAA7266938.1"/>
    </source>
</evidence>
<reference evidence="2 3" key="1">
    <citation type="submission" date="2020-01" db="EMBL/GenBank/DDBJ databases">
        <authorList>
            <person name="Gupta K D."/>
        </authorList>
    </citation>
    <scope>NUCLEOTIDE SEQUENCE [LARGE SCALE GENOMIC DNA]</scope>
</reference>
<feature type="compositionally biased region" description="Polar residues" evidence="1">
    <location>
        <begin position="200"/>
        <end position="210"/>
    </location>
</feature>
<feature type="compositionally biased region" description="Low complexity" evidence="1">
    <location>
        <begin position="694"/>
        <end position="709"/>
    </location>
</feature>
<feature type="region of interest" description="Disordered" evidence="1">
    <location>
        <begin position="1330"/>
        <end position="1427"/>
    </location>
</feature>
<feature type="region of interest" description="Disordered" evidence="1">
    <location>
        <begin position="188"/>
        <end position="289"/>
    </location>
</feature>
<feature type="compositionally biased region" description="Low complexity" evidence="1">
    <location>
        <begin position="1851"/>
        <end position="1865"/>
    </location>
</feature>
<feature type="region of interest" description="Disordered" evidence="1">
    <location>
        <begin position="1483"/>
        <end position="1509"/>
    </location>
</feature>
<organism evidence="2 3">
    <name type="scientific">Cyclocybe aegerita</name>
    <name type="common">Black poplar mushroom</name>
    <name type="synonym">Agrocybe aegerita</name>
    <dbReference type="NCBI Taxonomy" id="1973307"/>
    <lineage>
        <taxon>Eukaryota</taxon>
        <taxon>Fungi</taxon>
        <taxon>Dikarya</taxon>
        <taxon>Basidiomycota</taxon>
        <taxon>Agaricomycotina</taxon>
        <taxon>Agaricomycetes</taxon>
        <taxon>Agaricomycetidae</taxon>
        <taxon>Agaricales</taxon>
        <taxon>Agaricineae</taxon>
        <taxon>Bolbitiaceae</taxon>
        <taxon>Cyclocybe</taxon>
    </lineage>
</organism>
<feature type="compositionally biased region" description="Polar residues" evidence="1">
    <location>
        <begin position="253"/>
        <end position="268"/>
    </location>
</feature>
<feature type="region of interest" description="Disordered" evidence="1">
    <location>
        <begin position="1922"/>
        <end position="1966"/>
    </location>
</feature>
<dbReference type="Proteomes" id="UP000467700">
    <property type="component" value="Unassembled WGS sequence"/>
</dbReference>
<feature type="region of interest" description="Disordered" evidence="1">
    <location>
        <begin position="890"/>
        <end position="915"/>
    </location>
</feature>